<dbReference type="PROSITE" id="PS01124">
    <property type="entry name" value="HTH_ARAC_FAMILY_2"/>
    <property type="match status" value="1"/>
</dbReference>
<keyword evidence="1" id="KW-0238">DNA-binding</keyword>
<evidence type="ECO:0000259" key="2">
    <source>
        <dbReference type="PROSITE" id="PS01124"/>
    </source>
</evidence>
<evidence type="ECO:0000313" key="3">
    <source>
        <dbReference type="EMBL" id="MBU3877747.1"/>
    </source>
</evidence>
<name>A0ABS6D819_9FIRM</name>
<protein>
    <submittedName>
        <fullName evidence="3">AraC family transcriptional regulator</fullName>
    </submittedName>
</protein>
<dbReference type="EMBL" id="JABACJ020000022">
    <property type="protein sequence ID" value="MBU3877747.1"/>
    <property type="molecule type" value="Genomic_DNA"/>
</dbReference>
<dbReference type="PANTHER" id="PTHR43280:SF28">
    <property type="entry name" value="HTH-TYPE TRANSCRIPTIONAL ACTIVATOR RHAS"/>
    <property type="match status" value="1"/>
</dbReference>
<feature type="domain" description="HTH araC/xylS-type" evidence="2">
    <location>
        <begin position="301"/>
        <end position="399"/>
    </location>
</feature>
<sequence>MDIQTNLKLFQELISCSHKLYLWSYTPDLTLLHTNCPEEMIDGNSFFMINQSEQLLKYAQNGHHPFVMDSFLNILWIADFEWEEDRLQKIHIIGPTFSGRNSYQKLKEKLDQHNLSVQAKLAVLKQLDEIPILPTNLLFQYAIMLHYCITGEKISSQDLQYPAMLQEEDSPEDIRNISDEHRGIWASEQMLVQMFREGNPNYKDALEKSSSLSSGVKFDAGDSLRHSKNNLIVLLTLCSRAAIEGGLSPSISYTLCDYYTQRCEDAGTISETTNLCRTMLEDYMQRVRQARVNSAISKTVQNCCDYISVHVNEKLSIEFLSQRAGYTEYYFSRKFKQETGYSISEYIKREKIRKAQTLLSSTNMSILEISNELSFSSRSYFSDTFQKITGQSPGGYRKKNMKI</sequence>
<evidence type="ECO:0000256" key="1">
    <source>
        <dbReference type="ARBA" id="ARBA00023125"/>
    </source>
</evidence>
<organism evidence="3 4">
    <name type="scientific">Faecalicatena faecalis</name>
    <dbReference type="NCBI Taxonomy" id="2726362"/>
    <lineage>
        <taxon>Bacteria</taxon>
        <taxon>Bacillati</taxon>
        <taxon>Bacillota</taxon>
        <taxon>Clostridia</taxon>
        <taxon>Lachnospirales</taxon>
        <taxon>Lachnospiraceae</taxon>
        <taxon>Faecalicatena</taxon>
    </lineage>
</organism>
<keyword evidence="4" id="KW-1185">Reference proteome</keyword>
<dbReference type="RefSeq" id="WP_216244365.1">
    <property type="nucleotide sequence ID" value="NZ_JABACJ020000022.1"/>
</dbReference>
<accession>A0ABS6D819</accession>
<dbReference type="Pfam" id="PF12833">
    <property type="entry name" value="HTH_18"/>
    <property type="match status" value="1"/>
</dbReference>
<comment type="caution">
    <text evidence="3">The sequence shown here is derived from an EMBL/GenBank/DDBJ whole genome shotgun (WGS) entry which is preliminary data.</text>
</comment>
<dbReference type="Proteomes" id="UP000723714">
    <property type="component" value="Unassembled WGS sequence"/>
</dbReference>
<dbReference type="PANTHER" id="PTHR43280">
    <property type="entry name" value="ARAC-FAMILY TRANSCRIPTIONAL REGULATOR"/>
    <property type="match status" value="1"/>
</dbReference>
<gene>
    <name evidence="3" type="ORF">HGO97_018235</name>
</gene>
<evidence type="ECO:0000313" key="4">
    <source>
        <dbReference type="Proteomes" id="UP000723714"/>
    </source>
</evidence>
<dbReference type="InterPro" id="IPR018060">
    <property type="entry name" value="HTH_AraC"/>
</dbReference>
<dbReference type="SMART" id="SM00342">
    <property type="entry name" value="HTH_ARAC"/>
    <property type="match status" value="1"/>
</dbReference>
<reference evidence="3 4" key="1">
    <citation type="submission" date="2021-06" db="EMBL/GenBank/DDBJ databases">
        <title>Faecalicatena sp. nov. isolated from porcine feces.</title>
        <authorList>
            <person name="Oh B.S."/>
            <person name="Lee J.H."/>
        </authorList>
    </citation>
    <scope>NUCLEOTIDE SEQUENCE [LARGE SCALE GENOMIC DNA]</scope>
    <source>
        <strain evidence="3 4">AGMB00832</strain>
    </source>
</reference>
<proteinExistence type="predicted"/>